<evidence type="ECO:0000256" key="2">
    <source>
        <dbReference type="SAM" id="Phobius"/>
    </source>
</evidence>
<feature type="transmembrane region" description="Helical" evidence="2">
    <location>
        <begin position="47"/>
        <end position="68"/>
    </location>
</feature>
<evidence type="ECO:0000313" key="3">
    <source>
        <dbReference type="EMBL" id="AFS79007.1"/>
    </source>
</evidence>
<gene>
    <name evidence="3" type="ordered locus">Curi_c20030</name>
</gene>
<accession>K0B1N4</accession>
<dbReference type="Pfam" id="PF06541">
    <property type="entry name" value="ABC_trans_CmpB"/>
    <property type="match status" value="1"/>
</dbReference>
<proteinExistence type="predicted"/>
<dbReference type="InterPro" id="IPR010540">
    <property type="entry name" value="CmpB_TMEM229"/>
</dbReference>
<feature type="transmembrane region" description="Helical" evidence="2">
    <location>
        <begin position="16"/>
        <end position="35"/>
    </location>
</feature>
<organism evidence="3 4">
    <name type="scientific">Gottschalkia acidurici (strain ATCC 7906 / DSM 604 / BCRC 14475 / CIP 104303 / KCTC 5404 / NCIMB 10678 / 9a)</name>
    <name type="common">Clostridium acidurici</name>
    <dbReference type="NCBI Taxonomy" id="1128398"/>
    <lineage>
        <taxon>Bacteria</taxon>
        <taxon>Bacillati</taxon>
        <taxon>Bacillota</taxon>
        <taxon>Tissierellia</taxon>
        <taxon>Tissierellales</taxon>
        <taxon>Gottschalkiaceae</taxon>
        <taxon>Gottschalkia</taxon>
    </lineage>
</organism>
<dbReference type="eggNOG" id="COG4905">
    <property type="taxonomic scope" value="Bacteria"/>
</dbReference>
<dbReference type="KEGG" id="cad:Curi_c20030"/>
<keyword evidence="2" id="KW-0472">Membrane</keyword>
<feature type="transmembrane region" description="Helical" evidence="2">
    <location>
        <begin position="153"/>
        <end position="178"/>
    </location>
</feature>
<feature type="transmembrane region" description="Helical" evidence="2">
    <location>
        <begin position="117"/>
        <end position="141"/>
    </location>
</feature>
<feature type="coiled-coil region" evidence="1">
    <location>
        <begin position="178"/>
        <end position="234"/>
    </location>
</feature>
<keyword evidence="2" id="KW-0812">Transmembrane</keyword>
<evidence type="ECO:0000256" key="1">
    <source>
        <dbReference type="SAM" id="Coils"/>
    </source>
</evidence>
<feature type="transmembrane region" description="Helical" evidence="2">
    <location>
        <begin position="74"/>
        <end position="96"/>
    </location>
</feature>
<dbReference type="PATRIC" id="fig|1128398.3.peg.2064"/>
<keyword evidence="1" id="KW-0175">Coiled coil</keyword>
<reference evidence="3 4" key="1">
    <citation type="journal article" date="2012" name="PLoS ONE">
        <title>The purine-utilizing bacterium Clostridium acidurici 9a: a genome-guided metabolic reconsideration.</title>
        <authorList>
            <person name="Hartwich K."/>
            <person name="Poehlein A."/>
            <person name="Daniel R."/>
        </authorList>
    </citation>
    <scope>NUCLEOTIDE SEQUENCE [LARGE SCALE GENOMIC DNA]</scope>
    <source>
        <strain evidence="4">ATCC 7906 / DSM 604 / BCRC 14475 / CIP 104303 / KCTC 5404 / NCIMB 10678 / 9a</strain>
    </source>
</reference>
<protein>
    <recommendedName>
        <fullName evidence="5">ABC transporter permease</fullName>
    </recommendedName>
</protein>
<keyword evidence="2" id="KW-1133">Transmembrane helix</keyword>
<name>K0B1N4_GOTA9</name>
<evidence type="ECO:0000313" key="4">
    <source>
        <dbReference type="Proteomes" id="UP000006094"/>
    </source>
</evidence>
<evidence type="ECO:0008006" key="5">
    <source>
        <dbReference type="Google" id="ProtNLM"/>
    </source>
</evidence>
<dbReference type="Proteomes" id="UP000006094">
    <property type="component" value="Chromosome"/>
</dbReference>
<sequence>MKGEIPMTQDIMLYQYIWFFTIYAFIGWCTEVIYATVNTGKFVNRGFLNGPVCPIYGFGTVILVYFLTPVKDNLIILFLGSVILTSLLEYITGFILEKLFHHKWWDYSGEPFNIQGYICLKFSLLWGLGCILIMKVIHPIINRFVMDIPKFFGYPLVLFILLIFIVDAYVTVVSIYGLNRKLDQLEDITIKIKELSDELGENISGRTHTILEKNEKLKIRFNELRLKQKEVLKERQLIHKRLIKAFPNMKSNRFYEALEKLKKHSK</sequence>
<dbReference type="STRING" id="1128398.Curi_c20030"/>
<keyword evidence="4" id="KW-1185">Reference proteome</keyword>
<dbReference type="HOGENOM" id="CLU_055257_2_2_9"/>
<dbReference type="EMBL" id="CP003326">
    <property type="protein sequence ID" value="AFS79007.1"/>
    <property type="molecule type" value="Genomic_DNA"/>
</dbReference>
<dbReference type="AlphaFoldDB" id="K0B1N4"/>